<feature type="domain" description="VWFA" evidence="1">
    <location>
        <begin position="32"/>
        <end position="89"/>
    </location>
</feature>
<accession>A0A433QHJ9</accession>
<dbReference type="Gene3D" id="3.40.50.410">
    <property type="entry name" value="von Willebrand factor, type A domain"/>
    <property type="match status" value="1"/>
</dbReference>
<dbReference type="SUPFAM" id="SSF53300">
    <property type="entry name" value="vWA-like"/>
    <property type="match status" value="1"/>
</dbReference>
<name>A0A433QHJ9_9FUNG</name>
<dbReference type="AlphaFoldDB" id="A0A433QHJ9"/>
<protein>
    <recommendedName>
        <fullName evidence="1">VWFA domain-containing protein</fullName>
    </recommendedName>
</protein>
<evidence type="ECO:0000259" key="1">
    <source>
        <dbReference type="Pfam" id="PF13519"/>
    </source>
</evidence>
<dbReference type="EMBL" id="RBNJ01005766">
    <property type="protein sequence ID" value="RUS29021.1"/>
    <property type="molecule type" value="Genomic_DNA"/>
</dbReference>
<dbReference type="Proteomes" id="UP000274822">
    <property type="component" value="Unassembled WGS sequence"/>
</dbReference>
<keyword evidence="3" id="KW-1185">Reference proteome</keyword>
<comment type="caution">
    <text evidence="2">The sequence shown here is derived from an EMBL/GenBank/DDBJ whole genome shotgun (WGS) entry which is preliminary data.</text>
</comment>
<dbReference type="Pfam" id="PF13519">
    <property type="entry name" value="VWA_2"/>
    <property type="match status" value="1"/>
</dbReference>
<dbReference type="InterPro" id="IPR002035">
    <property type="entry name" value="VWF_A"/>
</dbReference>
<evidence type="ECO:0000313" key="3">
    <source>
        <dbReference type="Proteomes" id="UP000274822"/>
    </source>
</evidence>
<dbReference type="InterPro" id="IPR036465">
    <property type="entry name" value="vWFA_dom_sf"/>
</dbReference>
<proteinExistence type="predicted"/>
<evidence type="ECO:0000313" key="2">
    <source>
        <dbReference type="EMBL" id="RUS29021.1"/>
    </source>
</evidence>
<sequence>MLPSMIPAGTVQVPLSNDLVDTAVQLPVRIQFVQDVSESMRGSKLLSSKEGLKRICRKLSQGDEVGLIKFGDSVEVVRDRRYDLARWMRSSMVKR</sequence>
<gene>
    <name evidence="2" type="ORF">BC938DRAFT_481159</name>
</gene>
<reference evidence="2 3" key="1">
    <citation type="journal article" date="2018" name="New Phytol.">
        <title>Phylogenomics of Endogonaceae and evolution of mycorrhizas within Mucoromycota.</title>
        <authorList>
            <person name="Chang Y."/>
            <person name="Desiro A."/>
            <person name="Na H."/>
            <person name="Sandor L."/>
            <person name="Lipzen A."/>
            <person name="Clum A."/>
            <person name="Barry K."/>
            <person name="Grigoriev I.V."/>
            <person name="Martin F.M."/>
            <person name="Stajich J.E."/>
            <person name="Smith M.E."/>
            <person name="Bonito G."/>
            <person name="Spatafora J.W."/>
        </authorList>
    </citation>
    <scope>NUCLEOTIDE SEQUENCE [LARGE SCALE GENOMIC DNA]</scope>
    <source>
        <strain evidence="2 3">AD002</strain>
    </source>
</reference>
<organism evidence="2 3">
    <name type="scientific">Jimgerdemannia flammicorona</name>
    <dbReference type="NCBI Taxonomy" id="994334"/>
    <lineage>
        <taxon>Eukaryota</taxon>
        <taxon>Fungi</taxon>
        <taxon>Fungi incertae sedis</taxon>
        <taxon>Mucoromycota</taxon>
        <taxon>Mucoromycotina</taxon>
        <taxon>Endogonomycetes</taxon>
        <taxon>Endogonales</taxon>
        <taxon>Endogonaceae</taxon>
        <taxon>Jimgerdemannia</taxon>
    </lineage>
</organism>